<organism evidence="8 9">
    <name type="scientific">Brevibacterium pityocampae</name>
    <dbReference type="NCBI Taxonomy" id="506594"/>
    <lineage>
        <taxon>Bacteria</taxon>
        <taxon>Bacillati</taxon>
        <taxon>Actinomycetota</taxon>
        <taxon>Actinomycetes</taxon>
        <taxon>Micrococcales</taxon>
        <taxon>Brevibacteriaceae</taxon>
        <taxon>Brevibacterium</taxon>
    </lineage>
</organism>
<dbReference type="InterPro" id="IPR051461">
    <property type="entry name" value="UPF0750_membrane"/>
</dbReference>
<evidence type="ECO:0000256" key="3">
    <source>
        <dbReference type="ARBA" id="ARBA00022692"/>
    </source>
</evidence>
<accession>A0ABP8JBF3</accession>
<feature type="transmembrane region" description="Helical" evidence="7">
    <location>
        <begin position="70"/>
        <end position="87"/>
    </location>
</feature>
<feature type="transmembrane region" description="Helical" evidence="7">
    <location>
        <begin position="141"/>
        <end position="159"/>
    </location>
</feature>
<feature type="compositionally biased region" description="Basic and acidic residues" evidence="6">
    <location>
        <begin position="1"/>
        <end position="20"/>
    </location>
</feature>
<evidence type="ECO:0000313" key="8">
    <source>
        <dbReference type="EMBL" id="GAA4388209.1"/>
    </source>
</evidence>
<comment type="caution">
    <text evidence="8">The sequence shown here is derived from an EMBL/GenBank/DDBJ whole genome shotgun (WGS) entry which is preliminary data.</text>
</comment>
<protein>
    <submittedName>
        <fullName evidence="8">YitT family protein</fullName>
    </submittedName>
</protein>
<name>A0ABP8JBF3_9MICO</name>
<keyword evidence="3 7" id="KW-0812">Transmembrane</keyword>
<evidence type="ECO:0000256" key="1">
    <source>
        <dbReference type="ARBA" id="ARBA00004651"/>
    </source>
</evidence>
<dbReference type="EMBL" id="BAABGL010000006">
    <property type="protein sequence ID" value="GAA4388209.1"/>
    <property type="molecule type" value="Genomic_DNA"/>
</dbReference>
<dbReference type="PANTHER" id="PTHR33545:SF5">
    <property type="entry name" value="UPF0750 MEMBRANE PROTEIN YITT"/>
    <property type="match status" value="1"/>
</dbReference>
<comment type="subcellular location">
    <subcellularLocation>
        <location evidence="1">Cell membrane</location>
        <topology evidence="1">Multi-pass membrane protein</topology>
    </subcellularLocation>
</comment>
<keyword evidence="9" id="KW-1185">Reference proteome</keyword>
<feature type="transmembrane region" description="Helical" evidence="7">
    <location>
        <begin position="231"/>
        <end position="248"/>
    </location>
</feature>
<feature type="compositionally biased region" description="Pro residues" evidence="6">
    <location>
        <begin position="25"/>
        <end position="49"/>
    </location>
</feature>
<evidence type="ECO:0000256" key="5">
    <source>
        <dbReference type="ARBA" id="ARBA00023136"/>
    </source>
</evidence>
<keyword evidence="2" id="KW-1003">Cell membrane</keyword>
<feature type="transmembrane region" description="Helical" evidence="7">
    <location>
        <begin position="165"/>
        <end position="183"/>
    </location>
</feature>
<feature type="transmembrane region" description="Helical" evidence="7">
    <location>
        <begin position="110"/>
        <end position="129"/>
    </location>
</feature>
<evidence type="ECO:0000313" key="9">
    <source>
        <dbReference type="Proteomes" id="UP001500642"/>
    </source>
</evidence>
<dbReference type="Pfam" id="PF02588">
    <property type="entry name" value="YitT_membrane"/>
    <property type="match status" value="1"/>
</dbReference>
<dbReference type="Proteomes" id="UP001500642">
    <property type="component" value="Unassembled WGS sequence"/>
</dbReference>
<keyword evidence="4 7" id="KW-1133">Transmembrane helix</keyword>
<proteinExistence type="predicted"/>
<evidence type="ECO:0000256" key="6">
    <source>
        <dbReference type="SAM" id="MobiDB-lite"/>
    </source>
</evidence>
<feature type="transmembrane region" description="Helical" evidence="7">
    <location>
        <begin position="203"/>
        <end position="225"/>
    </location>
</feature>
<gene>
    <name evidence="8" type="ORF">GCM10023167_12730</name>
</gene>
<dbReference type="InterPro" id="IPR003740">
    <property type="entry name" value="YitT"/>
</dbReference>
<sequence>MTHPAPEPHREPEATPHRDAAPGTGPAPAPDPAPTSAPGPAADPEPSAPPLGAMNGVDQALQKHSWIEDVWGMLTGTFLASLGLYLLREALAVTGGTAGLGLLLSYASDIPVAVMFPLVNIPFFALALWKKGWSFTLRTIIAVLLVSALTLLHPVMLAGVDVDPVYGTFTGNLLAGVGLLILFRHRSSLGGINILALLVQERLGWSAGYVQMGIDVLIIVAALTVSPWPSVLLSAAGAVVLNLILALNHRPGRYTGY</sequence>
<evidence type="ECO:0000256" key="2">
    <source>
        <dbReference type="ARBA" id="ARBA00022475"/>
    </source>
</evidence>
<feature type="region of interest" description="Disordered" evidence="6">
    <location>
        <begin position="1"/>
        <end position="55"/>
    </location>
</feature>
<evidence type="ECO:0000256" key="4">
    <source>
        <dbReference type="ARBA" id="ARBA00022989"/>
    </source>
</evidence>
<dbReference type="PANTHER" id="PTHR33545">
    <property type="entry name" value="UPF0750 MEMBRANE PROTEIN YITT-RELATED"/>
    <property type="match status" value="1"/>
</dbReference>
<reference evidence="9" key="1">
    <citation type="journal article" date="2019" name="Int. J. Syst. Evol. Microbiol.">
        <title>The Global Catalogue of Microorganisms (GCM) 10K type strain sequencing project: providing services to taxonomists for standard genome sequencing and annotation.</title>
        <authorList>
            <consortium name="The Broad Institute Genomics Platform"/>
            <consortium name="The Broad Institute Genome Sequencing Center for Infectious Disease"/>
            <person name="Wu L."/>
            <person name="Ma J."/>
        </authorList>
    </citation>
    <scope>NUCLEOTIDE SEQUENCE [LARGE SCALE GENOMIC DNA]</scope>
    <source>
        <strain evidence="9">JCM 17808</strain>
    </source>
</reference>
<keyword evidence="5 7" id="KW-0472">Membrane</keyword>
<evidence type="ECO:0000256" key="7">
    <source>
        <dbReference type="SAM" id="Phobius"/>
    </source>
</evidence>